<proteinExistence type="predicted"/>
<dbReference type="AlphaFoldDB" id="A0A2P2M714"/>
<feature type="region of interest" description="Disordered" evidence="1">
    <location>
        <begin position="43"/>
        <end position="64"/>
    </location>
</feature>
<protein>
    <submittedName>
        <fullName evidence="2">K+ efflux antiporter family protein</fullName>
    </submittedName>
</protein>
<accession>A0A2P2M714</accession>
<name>A0A2P2M714_RHIMU</name>
<organism evidence="2">
    <name type="scientific">Rhizophora mucronata</name>
    <name type="common">Asiatic mangrove</name>
    <dbReference type="NCBI Taxonomy" id="61149"/>
    <lineage>
        <taxon>Eukaryota</taxon>
        <taxon>Viridiplantae</taxon>
        <taxon>Streptophyta</taxon>
        <taxon>Embryophyta</taxon>
        <taxon>Tracheophyta</taxon>
        <taxon>Spermatophyta</taxon>
        <taxon>Magnoliopsida</taxon>
        <taxon>eudicotyledons</taxon>
        <taxon>Gunneridae</taxon>
        <taxon>Pentapetalae</taxon>
        <taxon>rosids</taxon>
        <taxon>fabids</taxon>
        <taxon>Malpighiales</taxon>
        <taxon>Rhizophoraceae</taxon>
        <taxon>Rhizophora</taxon>
    </lineage>
</organism>
<sequence length="76" mass="8348">MFTCDDKLIISLRNQGTQVWDNIDKTAKKAINIINSLVMDSTPCRTPEAPPRTGSKANSKPTAQSCKIRVPMVTCP</sequence>
<feature type="compositionally biased region" description="Polar residues" evidence="1">
    <location>
        <begin position="55"/>
        <end position="64"/>
    </location>
</feature>
<dbReference type="EMBL" id="GGEC01045528">
    <property type="protein sequence ID" value="MBX26012.1"/>
    <property type="molecule type" value="Transcribed_RNA"/>
</dbReference>
<evidence type="ECO:0000313" key="2">
    <source>
        <dbReference type="EMBL" id="MBX26012.1"/>
    </source>
</evidence>
<reference evidence="2" key="1">
    <citation type="submission" date="2018-02" db="EMBL/GenBank/DDBJ databases">
        <title>Rhizophora mucronata_Transcriptome.</title>
        <authorList>
            <person name="Meera S.P."/>
            <person name="Sreeshan A."/>
            <person name="Augustine A."/>
        </authorList>
    </citation>
    <scope>NUCLEOTIDE SEQUENCE</scope>
    <source>
        <tissue evidence="2">Leaf</tissue>
    </source>
</reference>
<evidence type="ECO:0000256" key="1">
    <source>
        <dbReference type="SAM" id="MobiDB-lite"/>
    </source>
</evidence>